<gene>
    <name evidence="2" type="ORF">AELLOGFF_03676</name>
</gene>
<dbReference type="InterPro" id="IPR029039">
    <property type="entry name" value="Flavoprotein-like_sf"/>
</dbReference>
<proteinExistence type="predicted"/>
<dbReference type="GO" id="GO:0010181">
    <property type="term" value="F:FMN binding"/>
    <property type="evidence" value="ECO:0007669"/>
    <property type="project" value="InterPro"/>
</dbReference>
<protein>
    <recommendedName>
        <fullName evidence="1">Flavodoxin-like domain-containing protein</fullName>
    </recommendedName>
</protein>
<dbReference type="OrthoDB" id="9806505at2"/>
<dbReference type="InterPro" id="IPR008254">
    <property type="entry name" value="Flavodoxin/NO_synth"/>
</dbReference>
<sequence>MTDDAGQPRDDAARRVLFVYYSYTGQTQKVLDGAAEAFRQRGCQVHMAPIEFIDPRYSERFSRFPMRKVWPDMLSVLPAQNRGETGEIRTPDAVRAGDYDLICLGSPTWWDTVSMPLRSFLKSAEAAPLLDGKPYAVFVVCRRKWRGNLEAVRELADKQGGRFADSIHFGYPGGELPSLLSLASYLGSGEYRERYLGVKLPPTNISDGQVDQARKFAGKLADRLFGGRDATPL</sequence>
<feature type="domain" description="Flavodoxin-like" evidence="1">
    <location>
        <begin position="16"/>
        <end position="221"/>
    </location>
</feature>
<keyword evidence="3" id="KW-1185">Reference proteome</keyword>
<dbReference type="PROSITE" id="PS50902">
    <property type="entry name" value="FLAVODOXIN_LIKE"/>
    <property type="match status" value="1"/>
</dbReference>
<accession>A0A5S9PSG6</accession>
<dbReference type="Gene3D" id="3.40.50.360">
    <property type="match status" value="1"/>
</dbReference>
<evidence type="ECO:0000259" key="1">
    <source>
        <dbReference type="PROSITE" id="PS50902"/>
    </source>
</evidence>
<evidence type="ECO:0000313" key="2">
    <source>
        <dbReference type="EMBL" id="CAA0107047.1"/>
    </source>
</evidence>
<reference evidence="2 3" key="1">
    <citation type="submission" date="2019-11" db="EMBL/GenBank/DDBJ databases">
        <authorList>
            <person name="Holert J."/>
        </authorList>
    </citation>
    <scope>NUCLEOTIDE SEQUENCE [LARGE SCALE GENOMIC DNA]</scope>
    <source>
        <strain evidence="2">BC8_1</strain>
    </source>
</reference>
<name>A0A5S9PSG6_MYCVN</name>
<evidence type="ECO:0000313" key="3">
    <source>
        <dbReference type="Proteomes" id="UP000430146"/>
    </source>
</evidence>
<dbReference type="Proteomes" id="UP000430146">
    <property type="component" value="Unassembled WGS sequence"/>
</dbReference>
<dbReference type="SUPFAM" id="SSF52218">
    <property type="entry name" value="Flavoproteins"/>
    <property type="match status" value="1"/>
</dbReference>
<dbReference type="RefSeq" id="WP_159229940.1">
    <property type="nucleotide sequence ID" value="NZ_CACSIP010000011.1"/>
</dbReference>
<dbReference type="AlphaFoldDB" id="A0A5S9PSG6"/>
<organism evidence="2 3">
    <name type="scientific">Mycolicibacterium vanbaalenii</name>
    <name type="common">Mycobacterium vanbaalenii</name>
    <dbReference type="NCBI Taxonomy" id="110539"/>
    <lineage>
        <taxon>Bacteria</taxon>
        <taxon>Bacillati</taxon>
        <taxon>Actinomycetota</taxon>
        <taxon>Actinomycetes</taxon>
        <taxon>Mycobacteriales</taxon>
        <taxon>Mycobacteriaceae</taxon>
        <taxon>Mycolicibacterium</taxon>
    </lineage>
</organism>
<dbReference type="EMBL" id="CACSIP010000011">
    <property type="protein sequence ID" value="CAA0107047.1"/>
    <property type="molecule type" value="Genomic_DNA"/>
</dbReference>